<dbReference type="PROSITE" id="PS00062">
    <property type="entry name" value="ALDOKETO_REDUCTASE_2"/>
    <property type="match status" value="1"/>
</dbReference>
<dbReference type="RefSeq" id="WP_236335169.1">
    <property type="nucleotide sequence ID" value="NZ_CAKMMG010000004.1"/>
</dbReference>
<dbReference type="InterPro" id="IPR020471">
    <property type="entry name" value="AKR"/>
</dbReference>
<dbReference type="GO" id="GO:0016491">
    <property type="term" value="F:oxidoreductase activity"/>
    <property type="evidence" value="ECO:0007669"/>
    <property type="project" value="UniProtKB-KW"/>
</dbReference>
<name>A0ABM9CEE5_9BACL</name>
<dbReference type="PRINTS" id="PR00069">
    <property type="entry name" value="ALDKETRDTASE"/>
</dbReference>
<keyword evidence="3 5" id="KW-0560">Oxidoreductase</keyword>
<evidence type="ECO:0000313" key="6">
    <source>
        <dbReference type="Proteomes" id="UP000838324"/>
    </source>
</evidence>
<gene>
    <name evidence="5" type="primary">ytbE_1</name>
    <name evidence="5" type="ORF">PAECIP111892_03505</name>
</gene>
<dbReference type="InterPro" id="IPR018170">
    <property type="entry name" value="Aldo/ket_reductase_CS"/>
</dbReference>
<evidence type="ECO:0000256" key="1">
    <source>
        <dbReference type="ARBA" id="ARBA00007905"/>
    </source>
</evidence>
<dbReference type="Pfam" id="PF00248">
    <property type="entry name" value="Aldo_ket_red"/>
    <property type="match status" value="1"/>
</dbReference>
<dbReference type="PANTHER" id="PTHR43827:SF3">
    <property type="entry name" value="NADP-DEPENDENT OXIDOREDUCTASE DOMAIN-CONTAINING PROTEIN"/>
    <property type="match status" value="1"/>
</dbReference>
<reference evidence="5" key="1">
    <citation type="submission" date="2022-01" db="EMBL/GenBank/DDBJ databases">
        <authorList>
            <person name="Criscuolo A."/>
        </authorList>
    </citation>
    <scope>NUCLEOTIDE SEQUENCE</scope>
    <source>
        <strain evidence="5">CIP111892</strain>
    </source>
</reference>
<protein>
    <submittedName>
        <fullName evidence="5">Oxidoreductase YtbE</fullName>
        <ecNumber evidence="5">1.-.-.-</ecNumber>
    </submittedName>
</protein>
<evidence type="ECO:0000256" key="2">
    <source>
        <dbReference type="ARBA" id="ARBA00022857"/>
    </source>
</evidence>
<dbReference type="PROSITE" id="PS00798">
    <property type="entry name" value="ALDOKETO_REDUCTASE_1"/>
    <property type="match status" value="1"/>
</dbReference>
<dbReference type="Proteomes" id="UP000838324">
    <property type="component" value="Unassembled WGS sequence"/>
</dbReference>
<dbReference type="InterPro" id="IPR023210">
    <property type="entry name" value="NADP_OxRdtase_dom"/>
</dbReference>
<organism evidence="5 6">
    <name type="scientific">Paenibacillus auburnensis</name>
    <dbReference type="NCBI Taxonomy" id="2905649"/>
    <lineage>
        <taxon>Bacteria</taxon>
        <taxon>Bacillati</taxon>
        <taxon>Bacillota</taxon>
        <taxon>Bacilli</taxon>
        <taxon>Bacillales</taxon>
        <taxon>Paenibacillaceae</taxon>
        <taxon>Paenibacillus</taxon>
    </lineage>
</organism>
<dbReference type="InterPro" id="IPR036812">
    <property type="entry name" value="NAD(P)_OxRdtase_dom_sf"/>
</dbReference>
<dbReference type="SUPFAM" id="SSF51430">
    <property type="entry name" value="NAD(P)-linked oxidoreductase"/>
    <property type="match status" value="1"/>
</dbReference>
<comment type="similarity">
    <text evidence="1">Belongs to the aldo/keto reductase family.</text>
</comment>
<dbReference type="InterPro" id="IPR044500">
    <property type="entry name" value="AKR5G"/>
</dbReference>
<comment type="caution">
    <text evidence="5">The sequence shown here is derived from an EMBL/GenBank/DDBJ whole genome shotgun (WGS) entry which is preliminary data.</text>
</comment>
<sequence length="284" mass="31934">MTQHTAQHLQDWTALQNGVNMPWFGLGVFQVADGAELVKAVKSAIAHGYRSIDTAAIYQNERGVGQALAEALAENKLSREDLFITSKVWNADLGYEATIAAYEASLEKLGLDYLDLYLIHWPVEGKYKEAWRALETLYKAGRIKAIGVSNFQIHHLEDLLKDAEIRPMVNQVELHPYLSQQALRTFCREQGIQIEAWSPLMQGGLLDQPDLQEIAAGYGKSVAQVILRWDLQHGIVTIPKSTREQRITENAAIFDFVLSAEDMARIDGLNRDQRVGPDPDNFNF</sequence>
<dbReference type="EC" id="1.-.-.-" evidence="5"/>
<accession>A0ABM9CEE5</accession>
<evidence type="ECO:0000313" key="5">
    <source>
        <dbReference type="EMBL" id="CAH1210487.1"/>
    </source>
</evidence>
<evidence type="ECO:0000259" key="4">
    <source>
        <dbReference type="Pfam" id="PF00248"/>
    </source>
</evidence>
<dbReference type="EMBL" id="CAKMMG010000004">
    <property type="protein sequence ID" value="CAH1210487.1"/>
    <property type="molecule type" value="Genomic_DNA"/>
</dbReference>
<feature type="domain" description="NADP-dependent oxidoreductase" evidence="4">
    <location>
        <begin position="34"/>
        <end position="270"/>
    </location>
</feature>
<keyword evidence="2" id="KW-0521">NADP</keyword>
<dbReference type="PANTHER" id="PTHR43827">
    <property type="entry name" value="2,5-DIKETO-D-GLUCONIC ACID REDUCTASE"/>
    <property type="match status" value="1"/>
</dbReference>
<keyword evidence="6" id="KW-1185">Reference proteome</keyword>
<dbReference type="PIRSF" id="PIRSF000097">
    <property type="entry name" value="AKR"/>
    <property type="match status" value="1"/>
</dbReference>
<dbReference type="Gene3D" id="3.20.20.100">
    <property type="entry name" value="NADP-dependent oxidoreductase domain"/>
    <property type="match status" value="1"/>
</dbReference>
<proteinExistence type="inferred from homology"/>
<dbReference type="CDD" id="cd19157">
    <property type="entry name" value="AKR_AKR5G1-3"/>
    <property type="match status" value="1"/>
</dbReference>
<evidence type="ECO:0000256" key="3">
    <source>
        <dbReference type="ARBA" id="ARBA00023002"/>
    </source>
</evidence>